<evidence type="ECO:0000313" key="1">
    <source>
        <dbReference type="EMBL" id="RDB30794.1"/>
    </source>
</evidence>
<dbReference type="InParanoid" id="A0A369KGD1"/>
<proteinExistence type="predicted"/>
<dbReference type="AlphaFoldDB" id="A0A369KGD1"/>
<dbReference type="Proteomes" id="UP000076154">
    <property type="component" value="Unassembled WGS sequence"/>
</dbReference>
<name>A0A369KGD1_HYPMA</name>
<dbReference type="EMBL" id="LUEZ02000004">
    <property type="protein sequence ID" value="RDB30794.1"/>
    <property type="molecule type" value="Genomic_DNA"/>
</dbReference>
<reference evidence="1" key="1">
    <citation type="submission" date="2018-04" db="EMBL/GenBank/DDBJ databases">
        <title>Whole genome sequencing of Hypsizygus marmoreus.</title>
        <authorList>
            <person name="Choi I.-G."/>
            <person name="Min B."/>
            <person name="Kim J.-G."/>
            <person name="Kim S."/>
            <person name="Oh Y.-L."/>
            <person name="Kong W.-S."/>
            <person name="Park H."/>
            <person name="Jeong J."/>
            <person name="Song E.-S."/>
        </authorList>
    </citation>
    <scope>NUCLEOTIDE SEQUENCE [LARGE SCALE GENOMIC DNA]</scope>
    <source>
        <strain evidence="1">51987-8</strain>
    </source>
</reference>
<gene>
    <name evidence="1" type="ORF">Hypma_005752</name>
</gene>
<sequence length="86" mass="8923">MAGVLGPLSSNLQWQLNVPASLTAAPAVLLEPAVLARRTNVTATTARTRSTRLAASVLVLALATSAGARARTNLATVECRTWLKLG</sequence>
<evidence type="ECO:0000313" key="2">
    <source>
        <dbReference type="Proteomes" id="UP000076154"/>
    </source>
</evidence>
<comment type="caution">
    <text evidence="1">The sequence shown here is derived from an EMBL/GenBank/DDBJ whole genome shotgun (WGS) entry which is preliminary data.</text>
</comment>
<accession>A0A369KGD1</accession>
<keyword evidence="2" id="KW-1185">Reference proteome</keyword>
<protein>
    <submittedName>
        <fullName evidence="1">Uncharacterized protein</fullName>
    </submittedName>
</protein>
<organism evidence="1 2">
    <name type="scientific">Hypsizygus marmoreus</name>
    <name type="common">White beech mushroom</name>
    <name type="synonym">Agaricus marmoreus</name>
    <dbReference type="NCBI Taxonomy" id="39966"/>
    <lineage>
        <taxon>Eukaryota</taxon>
        <taxon>Fungi</taxon>
        <taxon>Dikarya</taxon>
        <taxon>Basidiomycota</taxon>
        <taxon>Agaricomycotina</taxon>
        <taxon>Agaricomycetes</taxon>
        <taxon>Agaricomycetidae</taxon>
        <taxon>Agaricales</taxon>
        <taxon>Tricholomatineae</taxon>
        <taxon>Lyophyllaceae</taxon>
        <taxon>Hypsizygus</taxon>
    </lineage>
</organism>